<accession>A0ABW4YB69</accession>
<evidence type="ECO:0000313" key="2">
    <source>
        <dbReference type="Proteomes" id="UP001597337"/>
    </source>
</evidence>
<dbReference type="PRINTS" id="PR00313">
    <property type="entry name" value="CABNDNGRPT"/>
</dbReference>
<comment type="caution">
    <text evidence="1">The sequence shown here is derived from an EMBL/GenBank/DDBJ whole genome shotgun (WGS) entry which is preliminary data.</text>
</comment>
<proteinExistence type="predicted"/>
<evidence type="ECO:0000313" key="1">
    <source>
        <dbReference type="EMBL" id="MFD2113178.1"/>
    </source>
</evidence>
<dbReference type="RefSeq" id="WP_386027881.1">
    <property type="nucleotide sequence ID" value="NZ_JBHUHX010000043.1"/>
</dbReference>
<gene>
    <name evidence="1" type="ORF">ACFSJC_15110</name>
</gene>
<dbReference type="Proteomes" id="UP001597337">
    <property type="component" value="Unassembled WGS sequence"/>
</dbReference>
<keyword evidence="2" id="KW-1185">Reference proteome</keyword>
<feature type="non-terminal residue" evidence="1">
    <location>
        <position position="1"/>
    </location>
</feature>
<organism evidence="1 2">
    <name type="scientific">Thiorhodococcus fuscus</name>
    <dbReference type="NCBI Taxonomy" id="527200"/>
    <lineage>
        <taxon>Bacteria</taxon>
        <taxon>Pseudomonadati</taxon>
        <taxon>Pseudomonadota</taxon>
        <taxon>Gammaproteobacteria</taxon>
        <taxon>Chromatiales</taxon>
        <taxon>Chromatiaceae</taxon>
        <taxon>Thiorhodococcus</taxon>
    </lineage>
</organism>
<reference evidence="2" key="1">
    <citation type="journal article" date="2019" name="Int. J. Syst. Evol. Microbiol.">
        <title>The Global Catalogue of Microorganisms (GCM) 10K type strain sequencing project: providing services to taxonomists for standard genome sequencing and annotation.</title>
        <authorList>
            <consortium name="The Broad Institute Genomics Platform"/>
            <consortium name="The Broad Institute Genome Sequencing Center for Infectious Disease"/>
            <person name="Wu L."/>
            <person name="Ma J."/>
        </authorList>
    </citation>
    <scope>NUCLEOTIDE SEQUENCE [LARGE SCALE GENOMIC DNA]</scope>
    <source>
        <strain evidence="2">KACC 12597</strain>
    </source>
</reference>
<dbReference type="EMBL" id="JBHUHX010000043">
    <property type="protein sequence ID" value="MFD2113178.1"/>
    <property type="molecule type" value="Genomic_DNA"/>
</dbReference>
<sequence>REALIAKTGAAEEFTSHLDTVEENNAYAADPSDAVDWLAGVTDADSAAAASGTIDGVIQEIVDGEVSPGQTFTLTTGQDVSGVLIGSDGTTSTDGNDTFNAAPYNLLGNYANTLQSFDALDGGKGDDVLNIFVGSSGENASQVGTVQNIETINIYNTEAADNLTYFFGGSGGFDASKFVGAQEIWQIDGATSVDKVASDNTLGFRNLDIVAEKANPQILTIDMAAGETTLNAVLDNVTSADDGSGDQSGFVMMQVDGANVINMSGDFTYEYETPCGNIETADAYALLAASVASGDTLTLNTDIDVSLVPTEGTDGSGGFNFEVLDASAGDGAIFLTTAGTDGSGAIHTVTTGAGDDDISVNSDASAAQDVTLATNGGDDFVWLDNDGSGATSIDLGEGDNRLTIVDTSKTLEIAAGAGADTLRFVGSGGTGFQDMGAVETTSVDVNLGAGDDSVIFDDFGMSDLGATWVIDGGEGNNDVTLNVDADQVFQPTDYTALTERLVNFSELTLVDQGASGSGQTYIVDADRMTGYERFGFKDGATSGGGDYRILNVEDQVITLGGHADGSGSGASSTVTVVDAGFEAASGTTDLSQTGIANGDSYDSVTSYGGTVSVGVMGGDAYDPATVVAYADALDLEVAVNGYATAEGDFKTLDVALNSTILHDSSCPDADETGVFGSNFVFRAQDMKTDNSSSYSTQKDSPTIPAAELTALNLSGTGTAEVVGGGKLATIDASGLTAIAWDATDKKVVAGSGLTFATQNVALAETITLSGGLDSITYAETSDGSGDFIFGSTVFKTDVINGFTLVEDADVAGTVDKALSDSFSLEGAYMLGGLTAKQKSDLAGLSLGNKLDYLAQLGGGDNAAYIFSDSGNTYIFGDMVESGKVNDTDLLVKFAGGVDEDLLADSLGGFFSANVQDGTLSLIGNADYSVDSAYRGPMVVDLTAGSGSGSLTDSTPSVAQTIDLDADSDALSTAVNVDASRLTNSGVDVTGDSGDNAIAGTATSDTIDGGDGNDTLTYAATTIAAGMFGYDATADAFTVKASASAVDSLASVEYVVGQDESVWTLGSVSDLNQELTYAEPTFGEVADYVDVVSGSLVIGGSDSSDLFYASNAVTSGDLVFIGNGDADFLYTAGSMAGPGKTHLLFAGAATEMTDGVYAEGADTITTNLVTNDTTFDPPAFADFTSLMGQGLSRTGAFDLANILKGGQADDIMVASEAKDVFLYQPSARDQGSDVIHSFNIGEDFIASSERLTNPNNDTFVDLFATAAAQGTLTAEDYDSVNGHRIDVSAEDLGWSLTTFDAAAGTATLQFTAADVNLTLINDNTQTNEDGYTELGGTMDFTIQLVGVQGLTSGTTISDFFAADPTYVP</sequence>
<protein>
    <submittedName>
        <fullName evidence="1">Beta strand repeat-containing protein</fullName>
    </submittedName>
</protein>
<name>A0ABW4YB69_9GAMM</name>